<gene>
    <name evidence="1" type="ORF">HSR122_2105</name>
</gene>
<evidence type="ECO:0000313" key="2">
    <source>
        <dbReference type="Proteomes" id="UP000662973"/>
    </source>
</evidence>
<name>A0A897NEY4_9EURY</name>
<accession>A0A897NEY4</accession>
<organism evidence="1 2">
    <name type="scientific">Halapricum desulfuricans</name>
    <dbReference type="NCBI Taxonomy" id="2841257"/>
    <lineage>
        <taxon>Archaea</taxon>
        <taxon>Methanobacteriati</taxon>
        <taxon>Methanobacteriota</taxon>
        <taxon>Stenosarchaea group</taxon>
        <taxon>Halobacteria</taxon>
        <taxon>Halobacteriales</taxon>
        <taxon>Haloarculaceae</taxon>
        <taxon>Halapricum</taxon>
    </lineage>
</organism>
<dbReference type="RefSeq" id="WP_229109585.1">
    <property type="nucleotide sequence ID" value="NZ_CP064788.1"/>
</dbReference>
<protein>
    <submittedName>
        <fullName evidence="1">Uncharacterized protein</fullName>
    </submittedName>
</protein>
<dbReference type="AlphaFoldDB" id="A0A897NEY4"/>
<keyword evidence="2" id="KW-1185">Reference proteome</keyword>
<dbReference type="Proteomes" id="UP000662973">
    <property type="component" value="Chromosome"/>
</dbReference>
<sequence>MSRDDGDLYCWGVQSHESLARHDTRDCDDDADVRPSAVITALDAPVLHLVGAADASNDVKFKAGAELSKSVN</sequence>
<evidence type="ECO:0000313" key="1">
    <source>
        <dbReference type="EMBL" id="QSG09489.1"/>
    </source>
</evidence>
<dbReference type="KEGG" id="hds:HSR122_2105"/>
<dbReference type="GeneID" id="68852714"/>
<reference evidence="1 2" key="1">
    <citation type="submission" date="2020-11" db="EMBL/GenBank/DDBJ databases">
        <title>Carbohydrate-dependent, anaerobic sulfur respiration: A novel catabolism in halophilic archaea.</title>
        <authorList>
            <person name="Sorokin D.Y."/>
            <person name="Messina E."/>
            <person name="Smedile F."/>
            <person name="La Cono V."/>
            <person name="Hallsworth J.E."/>
            <person name="Yakimov M.M."/>
        </authorList>
    </citation>
    <scope>NUCLEOTIDE SEQUENCE [LARGE SCALE GENOMIC DNA]</scope>
    <source>
        <strain evidence="1 2">HSR12-2</strain>
    </source>
</reference>
<proteinExistence type="predicted"/>
<dbReference type="EMBL" id="CP064788">
    <property type="protein sequence ID" value="QSG09489.1"/>
    <property type="molecule type" value="Genomic_DNA"/>
</dbReference>